<dbReference type="InterPro" id="IPR041588">
    <property type="entry name" value="Integrase_H2C2"/>
</dbReference>
<dbReference type="PANTHER" id="PTHR48475:SF2">
    <property type="entry name" value="RIBONUCLEASE H"/>
    <property type="match status" value="1"/>
</dbReference>
<dbReference type="Pfam" id="PF00665">
    <property type="entry name" value="rve"/>
    <property type="match status" value="1"/>
</dbReference>
<comment type="caution">
    <text evidence="2">The sequence shown here is derived from an EMBL/GenBank/DDBJ whole genome shotgun (WGS) entry which is preliminary data.</text>
</comment>
<organism evidence="2 3">
    <name type="scientific">Prunus dulcis</name>
    <name type="common">Almond</name>
    <name type="synonym">Amygdalus dulcis</name>
    <dbReference type="NCBI Taxonomy" id="3755"/>
    <lineage>
        <taxon>Eukaryota</taxon>
        <taxon>Viridiplantae</taxon>
        <taxon>Streptophyta</taxon>
        <taxon>Embryophyta</taxon>
        <taxon>Tracheophyta</taxon>
        <taxon>Spermatophyta</taxon>
        <taxon>Magnoliopsida</taxon>
        <taxon>eudicotyledons</taxon>
        <taxon>Gunneridae</taxon>
        <taxon>Pentapetalae</taxon>
        <taxon>rosids</taxon>
        <taxon>fabids</taxon>
        <taxon>Rosales</taxon>
        <taxon>Rosaceae</taxon>
        <taxon>Amygdaloideae</taxon>
        <taxon>Amygdaleae</taxon>
        <taxon>Prunus</taxon>
    </lineage>
</organism>
<dbReference type="GO" id="GO:0015074">
    <property type="term" value="P:DNA integration"/>
    <property type="evidence" value="ECO:0007669"/>
    <property type="project" value="InterPro"/>
</dbReference>
<proteinExistence type="predicted"/>
<dbReference type="InterPro" id="IPR036397">
    <property type="entry name" value="RNaseH_sf"/>
</dbReference>
<dbReference type="PANTHER" id="PTHR48475">
    <property type="entry name" value="RIBONUCLEASE H"/>
    <property type="match status" value="1"/>
</dbReference>
<evidence type="ECO:0000259" key="1">
    <source>
        <dbReference type="PROSITE" id="PS50994"/>
    </source>
</evidence>
<evidence type="ECO:0000313" key="2">
    <source>
        <dbReference type="EMBL" id="KAI5324929.1"/>
    </source>
</evidence>
<gene>
    <name evidence="2" type="ORF">L3X38_034002</name>
</gene>
<dbReference type="InterPro" id="IPR001584">
    <property type="entry name" value="Integrase_cat-core"/>
</dbReference>
<dbReference type="Proteomes" id="UP001054821">
    <property type="component" value="Chromosome 6"/>
</dbReference>
<dbReference type="Gene3D" id="1.10.340.70">
    <property type="match status" value="1"/>
</dbReference>
<protein>
    <recommendedName>
        <fullName evidence="1">Integrase catalytic domain-containing protein</fullName>
    </recommendedName>
</protein>
<feature type="domain" description="Integrase catalytic" evidence="1">
    <location>
        <begin position="151"/>
        <end position="310"/>
    </location>
</feature>
<dbReference type="AlphaFoldDB" id="A0AAD4VGZ5"/>
<dbReference type="GO" id="GO:0003676">
    <property type="term" value="F:nucleic acid binding"/>
    <property type="evidence" value="ECO:0007669"/>
    <property type="project" value="InterPro"/>
</dbReference>
<dbReference type="PROSITE" id="PS50994">
    <property type="entry name" value="INTEGRASE"/>
    <property type="match status" value="1"/>
</dbReference>
<evidence type="ECO:0000313" key="3">
    <source>
        <dbReference type="Proteomes" id="UP001054821"/>
    </source>
</evidence>
<dbReference type="Gene3D" id="3.30.420.10">
    <property type="entry name" value="Ribonuclease H-like superfamily/Ribonuclease H"/>
    <property type="match status" value="1"/>
</dbReference>
<name>A0AAD4VGZ5_PRUDU</name>
<dbReference type="SUPFAM" id="SSF53098">
    <property type="entry name" value="Ribonuclease H-like"/>
    <property type="match status" value="1"/>
</dbReference>
<dbReference type="InterPro" id="IPR012337">
    <property type="entry name" value="RNaseH-like_sf"/>
</dbReference>
<dbReference type="Pfam" id="PF17921">
    <property type="entry name" value="Integrase_H2C2"/>
    <property type="match status" value="1"/>
</dbReference>
<dbReference type="EMBL" id="JAJFAZ020000006">
    <property type="protein sequence ID" value="KAI5324929.1"/>
    <property type="molecule type" value="Genomic_DNA"/>
</dbReference>
<accession>A0AAD4VGZ5</accession>
<sequence>MGRHTHIEFLAQPSTRAPLICTIDHSPTWMDPILQFLQNQTLPTNPAEARRVCHRSARYLIINGSLYKRGFSLPYLRCLTPEEGHDVLREIHEGICGNHSGARSLAHKAIRQGYFWPSLHTDAQAFTQKCDKCQRFANIPQLPAEPLTVMVSPWPFAQWRLHLIGPMPEGKGQVKYAVVAVDYFTKWAEAEALATITAARIESFVWQSIVCRFGIPNSIVTDNGRQFDNAKFKQFCSNLKIRLCFASPAHPQSNGQVEAVNKIIKKTLKTELDKAKGCWPELLPEVLWSYRTTFGTSTSETPFSLSFGTEAVAPVEIGQPTYRTSTYDATANDEQLALNLDFIDELRDQSSMRNVAYKQRIAKYYDSRVKPRAFKMGDWVMRKVSLATKNPNEGTLGPTWEGPYEIIKICRPGTYQLRDSTGKTLSHPWNACEIPHRPNGEGVMCLIWHTSHPHSARPFGSSLASGS</sequence>
<keyword evidence="3" id="KW-1185">Reference proteome</keyword>
<reference evidence="2 3" key="1">
    <citation type="journal article" date="2022" name="G3 (Bethesda)">
        <title>Whole-genome sequence and methylome profiling of the almond [Prunus dulcis (Mill.) D.A. Webb] cultivar 'Nonpareil'.</title>
        <authorList>
            <person name="D'Amico-Willman K.M."/>
            <person name="Ouma W.Z."/>
            <person name="Meulia T."/>
            <person name="Sideli G.M."/>
            <person name="Gradziel T.M."/>
            <person name="Fresnedo-Ramirez J."/>
        </authorList>
    </citation>
    <scope>NUCLEOTIDE SEQUENCE [LARGE SCALE GENOMIC DNA]</scope>
    <source>
        <tissue evidence="2">Leaf</tissue>
    </source>
</reference>